<evidence type="ECO:0000256" key="2">
    <source>
        <dbReference type="ARBA" id="ARBA00023125"/>
    </source>
</evidence>
<dbReference type="PANTHER" id="PTHR47752">
    <property type="entry name" value="HTH-TYPE TRANSCRIPTIONAL REPRESSOR FABR"/>
    <property type="match status" value="1"/>
</dbReference>
<dbReference type="EMBL" id="FOJN01000001">
    <property type="protein sequence ID" value="SFA39895.1"/>
    <property type="molecule type" value="Genomic_DNA"/>
</dbReference>
<evidence type="ECO:0000256" key="1">
    <source>
        <dbReference type="ARBA" id="ARBA00023015"/>
    </source>
</evidence>
<dbReference type="GO" id="GO:0003677">
    <property type="term" value="F:DNA binding"/>
    <property type="evidence" value="ECO:0007669"/>
    <property type="project" value="UniProtKB-UniRule"/>
</dbReference>
<feature type="domain" description="HTH tetR-type" evidence="5">
    <location>
        <begin position="23"/>
        <end position="83"/>
    </location>
</feature>
<feature type="DNA-binding region" description="H-T-H motif" evidence="4">
    <location>
        <begin position="46"/>
        <end position="65"/>
    </location>
</feature>
<sequence length="228" mass="25625">MGYCELMSDRSGTATASRAERKERTRRALVDGTLATIEDRSFASVSLREVTRAAGIVPTAFYRHFASMEDLGVAVVEDSMRMLRRVMRDARRHPSAENARESLGLLVGQIRDHDVQFRFLLRERNGGVPEVRRAIATELRLIVHELVQDLERIPALQDWPTDDLDMVANLIVNTMLAAVVDLLDVRPNSVAERDVVERALAQLRVVMLGMGQWQPRTAVRERGPAARG</sequence>
<name>A0A1I0SK57_9NOCA</name>
<evidence type="ECO:0000256" key="4">
    <source>
        <dbReference type="PROSITE-ProRule" id="PRU00335"/>
    </source>
</evidence>
<dbReference type="InterPro" id="IPR009057">
    <property type="entry name" value="Homeodomain-like_sf"/>
</dbReference>
<dbReference type="InterPro" id="IPR050692">
    <property type="entry name" value="HTH_transcr_repressor_FabR"/>
</dbReference>
<keyword evidence="1" id="KW-0805">Transcription regulation</keyword>
<evidence type="ECO:0000313" key="7">
    <source>
        <dbReference type="Proteomes" id="UP000182054"/>
    </source>
</evidence>
<dbReference type="Pfam" id="PF21943">
    <property type="entry name" value="TetR_C_46"/>
    <property type="match status" value="1"/>
</dbReference>
<dbReference type="Pfam" id="PF00440">
    <property type="entry name" value="TetR_N"/>
    <property type="match status" value="1"/>
</dbReference>
<dbReference type="InterPro" id="IPR054129">
    <property type="entry name" value="DesT_TetR_C"/>
</dbReference>
<dbReference type="Gene3D" id="1.10.10.60">
    <property type="entry name" value="Homeodomain-like"/>
    <property type="match status" value="1"/>
</dbReference>
<protein>
    <submittedName>
        <fullName evidence="6">Transcriptional regulator, TetR family</fullName>
    </submittedName>
</protein>
<accession>A0A1I0SK57</accession>
<keyword evidence="3" id="KW-0804">Transcription</keyword>
<dbReference type="PROSITE" id="PS50977">
    <property type="entry name" value="HTH_TETR_2"/>
    <property type="match status" value="1"/>
</dbReference>
<gene>
    <name evidence="6" type="ORF">SAMN05444374_101380</name>
</gene>
<dbReference type="AlphaFoldDB" id="A0A1I0SK57"/>
<dbReference type="Gene3D" id="1.10.357.10">
    <property type="entry name" value="Tetracycline Repressor, domain 2"/>
    <property type="match status" value="1"/>
</dbReference>
<keyword evidence="2 4" id="KW-0238">DNA-binding</keyword>
<dbReference type="Proteomes" id="UP000182054">
    <property type="component" value="Unassembled WGS sequence"/>
</dbReference>
<evidence type="ECO:0000313" key="6">
    <source>
        <dbReference type="EMBL" id="SFA39895.1"/>
    </source>
</evidence>
<organism evidence="6 7">
    <name type="scientific">Rhodococcoides kroppenstedtii</name>
    <dbReference type="NCBI Taxonomy" id="293050"/>
    <lineage>
        <taxon>Bacteria</taxon>
        <taxon>Bacillati</taxon>
        <taxon>Actinomycetota</taxon>
        <taxon>Actinomycetes</taxon>
        <taxon>Mycobacteriales</taxon>
        <taxon>Nocardiaceae</taxon>
        <taxon>Rhodococcoides</taxon>
    </lineage>
</organism>
<dbReference type="InterPro" id="IPR001647">
    <property type="entry name" value="HTH_TetR"/>
</dbReference>
<reference evidence="6 7" key="1">
    <citation type="submission" date="2016-10" db="EMBL/GenBank/DDBJ databases">
        <authorList>
            <person name="de Groot N.N."/>
        </authorList>
    </citation>
    <scope>NUCLEOTIDE SEQUENCE [LARGE SCALE GENOMIC DNA]</scope>
    <source>
        <strain evidence="6 7">DSM 44908</strain>
    </source>
</reference>
<evidence type="ECO:0000256" key="3">
    <source>
        <dbReference type="ARBA" id="ARBA00023163"/>
    </source>
</evidence>
<proteinExistence type="predicted"/>
<dbReference type="PANTHER" id="PTHR47752:SF1">
    <property type="entry name" value="HTH-TYPE TRANSCRIPTIONAL REPRESSOR FABR"/>
    <property type="match status" value="1"/>
</dbReference>
<dbReference type="SUPFAM" id="SSF46689">
    <property type="entry name" value="Homeodomain-like"/>
    <property type="match status" value="1"/>
</dbReference>
<evidence type="ECO:0000259" key="5">
    <source>
        <dbReference type="PROSITE" id="PS50977"/>
    </source>
</evidence>